<dbReference type="SMART" id="SM00355">
    <property type="entry name" value="ZnF_C2H2"/>
    <property type="match status" value="3"/>
</dbReference>
<feature type="compositionally biased region" description="Basic and acidic residues" evidence="2">
    <location>
        <begin position="735"/>
        <end position="749"/>
    </location>
</feature>
<feature type="region of interest" description="Disordered" evidence="2">
    <location>
        <begin position="1357"/>
        <end position="1386"/>
    </location>
</feature>
<feature type="region of interest" description="Disordered" evidence="2">
    <location>
        <begin position="394"/>
        <end position="414"/>
    </location>
</feature>
<dbReference type="InterPro" id="IPR013087">
    <property type="entry name" value="Znf_C2H2_type"/>
</dbReference>
<feature type="compositionally biased region" description="Acidic residues" evidence="2">
    <location>
        <begin position="403"/>
        <end position="414"/>
    </location>
</feature>
<dbReference type="STRING" id="1160509.A0A3N4HMA4"/>
<feature type="region of interest" description="Disordered" evidence="2">
    <location>
        <begin position="897"/>
        <end position="941"/>
    </location>
</feature>
<feature type="compositionally biased region" description="Low complexity" evidence="2">
    <location>
        <begin position="201"/>
        <end position="214"/>
    </location>
</feature>
<dbReference type="EMBL" id="ML119775">
    <property type="protein sequence ID" value="RPA74955.1"/>
    <property type="molecule type" value="Genomic_DNA"/>
</dbReference>
<evidence type="ECO:0000313" key="5">
    <source>
        <dbReference type="Proteomes" id="UP000275078"/>
    </source>
</evidence>
<feature type="region of interest" description="Disordered" evidence="2">
    <location>
        <begin position="644"/>
        <end position="781"/>
    </location>
</feature>
<keyword evidence="5" id="KW-1185">Reference proteome</keyword>
<protein>
    <recommendedName>
        <fullName evidence="3">C2H2-type domain-containing protein</fullName>
    </recommendedName>
</protein>
<evidence type="ECO:0000313" key="4">
    <source>
        <dbReference type="EMBL" id="RPA74955.1"/>
    </source>
</evidence>
<dbReference type="Proteomes" id="UP000275078">
    <property type="component" value="Unassembled WGS sequence"/>
</dbReference>
<keyword evidence="1" id="KW-0862">Zinc</keyword>
<feature type="compositionally biased region" description="Pro residues" evidence="2">
    <location>
        <begin position="674"/>
        <end position="685"/>
    </location>
</feature>
<feature type="compositionally biased region" description="Polar residues" evidence="2">
    <location>
        <begin position="216"/>
        <end position="235"/>
    </location>
</feature>
<feature type="compositionally biased region" description="Low complexity" evidence="2">
    <location>
        <begin position="544"/>
        <end position="567"/>
    </location>
</feature>
<feature type="region of interest" description="Disordered" evidence="2">
    <location>
        <begin position="966"/>
        <end position="1025"/>
    </location>
</feature>
<feature type="compositionally biased region" description="Basic and acidic residues" evidence="2">
    <location>
        <begin position="655"/>
        <end position="673"/>
    </location>
</feature>
<dbReference type="Gene3D" id="3.30.160.60">
    <property type="entry name" value="Classic Zinc Finger"/>
    <property type="match status" value="1"/>
</dbReference>
<evidence type="ECO:0000256" key="2">
    <source>
        <dbReference type="SAM" id="MobiDB-lite"/>
    </source>
</evidence>
<dbReference type="PROSITE" id="PS00028">
    <property type="entry name" value="ZINC_FINGER_C2H2_1"/>
    <property type="match status" value="1"/>
</dbReference>
<dbReference type="InterPro" id="IPR051425">
    <property type="entry name" value="Formin_Homology"/>
</dbReference>
<feature type="compositionally biased region" description="Low complexity" evidence="2">
    <location>
        <begin position="241"/>
        <end position="256"/>
    </location>
</feature>
<feature type="region of interest" description="Disordered" evidence="2">
    <location>
        <begin position="201"/>
        <end position="278"/>
    </location>
</feature>
<evidence type="ECO:0000259" key="3">
    <source>
        <dbReference type="PROSITE" id="PS50157"/>
    </source>
</evidence>
<reference evidence="4 5" key="1">
    <citation type="journal article" date="2018" name="Nat. Ecol. Evol.">
        <title>Pezizomycetes genomes reveal the molecular basis of ectomycorrhizal truffle lifestyle.</title>
        <authorList>
            <person name="Murat C."/>
            <person name="Payen T."/>
            <person name="Noel B."/>
            <person name="Kuo A."/>
            <person name="Morin E."/>
            <person name="Chen J."/>
            <person name="Kohler A."/>
            <person name="Krizsan K."/>
            <person name="Balestrini R."/>
            <person name="Da Silva C."/>
            <person name="Montanini B."/>
            <person name="Hainaut M."/>
            <person name="Levati E."/>
            <person name="Barry K.W."/>
            <person name="Belfiori B."/>
            <person name="Cichocki N."/>
            <person name="Clum A."/>
            <person name="Dockter R.B."/>
            <person name="Fauchery L."/>
            <person name="Guy J."/>
            <person name="Iotti M."/>
            <person name="Le Tacon F."/>
            <person name="Lindquist E.A."/>
            <person name="Lipzen A."/>
            <person name="Malagnac F."/>
            <person name="Mello A."/>
            <person name="Molinier V."/>
            <person name="Miyauchi S."/>
            <person name="Poulain J."/>
            <person name="Riccioni C."/>
            <person name="Rubini A."/>
            <person name="Sitrit Y."/>
            <person name="Splivallo R."/>
            <person name="Traeger S."/>
            <person name="Wang M."/>
            <person name="Zifcakova L."/>
            <person name="Wipf D."/>
            <person name="Zambonelli A."/>
            <person name="Paolocci F."/>
            <person name="Nowrousian M."/>
            <person name="Ottonello S."/>
            <person name="Baldrian P."/>
            <person name="Spatafora J.W."/>
            <person name="Henrissat B."/>
            <person name="Nagy L.G."/>
            <person name="Aury J.M."/>
            <person name="Wincker P."/>
            <person name="Grigoriev I.V."/>
            <person name="Bonfante P."/>
            <person name="Martin F.M."/>
        </authorList>
    </citation>
    <scope>NUCLEOTIDE SEQUENCE [LARGE SCALE GENOMIC DNA]</scope>
    <source>
        <strain evidence="4 5">RN42</strain>
    </source>
</reference>
<dbReference type="PANTHER" id="PTHR45725">
    <property type="entry name" value="FORMIN HOMOLOGY 2 FAMILY MEMBER"/>
    <property type="match status" value="1"/>
</dbReference>
<name>A0A3N4HMA4_ASCIM</name>
<feature type="compositionally biased region" description="Acidic residues" evidence="2">
    <location>
        <begin position="1361"/>
        <end position="1386"/>
    </location>
</feature>
<feature type="region of interest" description="Disordered" evidence="2">
    <location>
        <begin position="524"/>
        <end position="596"/>
    </location>
</feature>
<gene>
    <name evidence="4" type="ORF">BJ508DRAFT_339520</name>
</gene>
<organism evidence="4 5">
    <name type="scientific">Ascobolus immersus RN42</name>
    <dbReference type="NCBI Taxonomy" id="1160509"/>
    <lineage>
        <taxon>Eukaryota</taxon>
        <taxon>Fungi</taxon>
        <taxon>Dikarya</taxon>
        <taxon>Ascomycota</taxon>
        <taxon>Pezizomycotina</taxon>
        <taxon>Pezizomycetes</taxon>
        <taxon>Pezizales</taxon>
        <taxon>Ascobolaceae</taxon>
        <taxon>Ascobolus</taxon>
    </lineage>
</organism>
<dbReference type="PROSITE" id="PS50157">
    <property type="entry name" value="ZINC_FINGER_C2H2_2"/>
    <property type="match status" value="1"/>
</dbReference>
<feature type="compositionally biased region" description="Pro residues" evidence="2">
    <location>
        <begin position="584"/>
        <end position="596"/>
    </location>
</feature>
<accession>A0A3N4HMA4</accession>
<keyword evidence="1" id="KW-0479">Metal-binding</keyword>
<sequence length="1386" mass="151331">MEPQGQLAPSKFVAEELKAQGDEEMHEEWLRENGELGLDGMPVIDVDNSKDHPYLEEDIDHCEWLDENPRWNTPLLGPAIRALFFLGKGRHVDFFPEVSVADGNAAAITVRFLDSDSEPSDACNLEIRIQEYPQVKDGIMVQLHRDESAILDKEEEAAVVPAGASKGFDCPNCQFTTASLRGLNPHRPKCRLAYGSVVLSRSSPISSDPSLPEPNTQPSGPSLPEPNNQPSSSSDPCLPEPNTQPSSSSDPSLPEPNTQPSDPSLPEPDTQPSGASEVWTETRTLIGETGEIATPTSMSSDVAFDKLVANRADRGRWMMEKVLAAVSEGMAHRVLCVVVKWDDPNDQTESTIFLQGQQTVVRPAAAKAVLAWLGRCWSFYRIDSHEEKLQLAQENSHTIGQNSDDEDIESNEDMEDNNNENMGNDVDMEDNENIEAVLRDRKLRLALVLVVGVFSFPATLGSKEAFLRGQLVLPSSSAHRCDSETLAVRLCWEVTATTSNIAIIITNDFNNSTNNEMGDQWKYHHHYDFRPPSPPPNHHHHHQQQQQQQQQQQAYDPHHPPQTTIPPQSLPPTAHIGYGFLPPSQAPRPHAPQAPLAPTPRIGFLFPHENPFPPVFLNEIYVVNPPPLQPAHVVGAGAFYNIEESHPAPQQPDPFPHRSRDEALLPDWHRPQDPHPPSSPPPDAPGTPRVALPALPPVLPRLPPATPRRVHPELAAPPSSLSKRHRPSSSPVEAPSDRRLDKGKEKEVAIKSPASPTKKARFGSVGAEQEHQGHQGHQGLAGGRVWETGLERVRPTGGGEGEEGWRKRLFGEAREGEASGSGTARSLGLEETGMDLEAVGARAAAGGAGGGCNQVAAARGKELRGRWGEEVNGGTLGGGESRRFIFGTIADAAARRMGERNGASKTDAVASKGAGSRANPFLLDSSDEEPDLPSAKPASPTRALVSRLKFADDLRQFQARQLAAAQAYRPTPTPTAEADAPVHLPPPPPPHPPTAPQPALPQPHPQQPPPAPPTPPPAYQGPEPAAIPLAPQFVLPQELHDFLPFRALEFVANSSTEYPHAPAPRLTFVQEQDEAAGHTTLTTQGGLCLALEQGEGNAAVFRVLFRQVAGQLRMLVCIGTWDTPEGVWKCPYCGTELGARQEWVVHIEEAHPDFAQPFDGGCYYPFRCRHCPTIKNDRATLSRHVALTHPDQPQLERSQNFHCPQYCGLILPGTHTKILSHMASGAHSSAAVDATTKPFRCPYYLVTGNRCRKTVPSESGLLSHVRIVHDGIIPRETTELIVKAHRTPAELGLRWEMEEALSGVTIMVSGMRMLRRVVIRWEDGAERVIARDTVANDVRIWLEDCWERIQALGGVAGGEVGVDDDGGEYEEEDYENPEEEGGVLDG</sequence>
<feature type="compositionally biased region" description="Pro residues" evidence="2">
    <location>
        <begin position="694"/>
        <end position="706"/>
    </location>
</feature>
<feature type="compositionally biased region" description="Pro residues" evidence="2">
    <location>
        <begin position="983"/>
        <end position="1019"/>
    </location>
</feature>
<dbReference type="GO" id="GO:0008270">
    <property type="term" value="F:zinc ion binding"/>
    <property type="evidence" value="ECO:0007669"/>
    <property type="project" value="UniProtKB-KW"/>
</dbReference>
<proteinExistence type="predicted"/>
<feature type="domain" description="C2H2-type" evidence="3">
    <location>
        <begin position="1239"/>
        <end position="1274"/>
    </location>
</feature>
<evidence type="ECO:0000256" key="1">
    <source>
        <dbReference type="PROSITE-ProRule" id="PRU00042"/>
    </source>
</evidence>
<keyword evidence="1" id="KW-0863">Zinc-finger</keyword>